<feature type="signal peptide" evidence="1">
    <location>
        <begin position="1"/>
        <end position="20"/>
    </location>
</feature>
<gene>
    <name evidence="2" type="ORF">AWC12_14595</name>
</gene>
<protein>
    <recommendedName>
        <fullName evidence="4">Lipoprotein</fullName>
    </recommendedName>
</protein>
<dbReference type="RefSeq" id="WP_081660131.1">
    <property type="nucleotide sequence ID" value="NZ_JAPQYE010000004.1"/>
</dbReference>
<accession>A0A1X1WM15</accession>
<feature type="chain" id="PRO_5010875145" description="Lipoprotein" evidence="1">
    <location>
        <begin position="21"/>
        <end position="88"/>
    </location>
</feature>
<dbReference type="AlphaFoldDB" id="A0A1X1WM15"/>
<organism evidence="2 3">
    <name type="scientific">Mycolicibacterium iranicum</name>
    <name type="common">Mycobacterium iranicum</name>
    <dbReference type="NCBI Taxonomy" id="912594"/>
    <lineage>
        <taxon>Bacteria</taxon>
        <taxon>Bacillati</taxon>
        <taxon>Actinomycetota</taxon>
        <taxon>Actinomycetes</taxon>
        <taxon>Mycobacteriales</taxon>
        <taxon>Mycobacteriaceae</taxon>
        <taxon>Mycolicibacterium</taxon>
    </lineage>
</organism>
<evidence type="ECO:0000313" key="2">
    <source>
        <dbReference type="EMBL" id="ORV87614.1"/>
    </source>
</evidence>
<dbReference type="EMBL" id="LQPC01000030">
    <property type="protein sequence ID" value="ORV87614.1"/>
    <property type="molecule type" value="Genomic_DNA"/>
</dbReference>
<keyword evidence="1" id="KW-0732">Signal</keyword>
<dbReference type="Proteomes" id="UP000193622">
    <property type="component" value="Unassembled WGS sequence"/>
</dbReference>
<proteinExistence type="predicted"/>
<comment type="caution">
    <text evidence="2">The sequence shown here is derived from an EMBL/GenBank/DDBJ whole genome shotgun (WGS) entry which is preliminary data.</text>
</comment>
<evidence type="ECO:0000313" key="3">
    <source>
        <dbReference type="Proteomes" id="UP000193622"/>
    </source>
</evidence>
<dbReference type="PROSITE" id="PS51257">
    <property type="entry name" value="PROKAR_LIPOPROTEIN"/>
    <property type="match status" value="1"/>
</dbReference>
<name>A0A1X1WM15_MYCIR</name>
<sequence>MRRMSVCAAIAATAAVTACSAPSEPAEKSTPSSVTPSVGHGAFAYCLSQHGVPAPPGPAAEPPAGVDRKTWETAMSECASLAPGPGPS</sequence>
<evidence type="ECO:0000256" key="1">
    <source>
        <dbReference type="SAM" id="SignalP"/>
    </source>
</evidence>
<reference evidence="2 3" key="1">
    <citation type="submission" date="2016-01" db="EMBL/GenBank/DDBJ databases">
        <title>The new phylogeny of the genus Mycobacterium.</title>
        <authorList>
            <person name="Tarcisio F."/>
            <person name="Conor M."/>
            <person name="Antonella G."/>
            <person name="Elisabetta G."/>
            <person name="Giulia F.S."/>
            <person name="Sara T."/>
            <person name="Anna F."/>
            <person name="Clotilde B."/>
            <person name="Roberto B."/>
            <person name="Veronica D.S."/>
            <person name="Fabio R."/>
            <person name="Monica P."/>
            <person name="Olivier J."/>
            <person name="Enrico T."/>
            <person name="Nicola S."/>
        </authorList>
    </citation>
    <scope>NUCLEOTIDE SEQUENCE [LARGE SCALE GENOMIC DNA]</scope>
    <source>
        <strain evidence="2 3">DSM 45541</strain>
    </source>
</reference>
<evidence type="ECO:0008006" key="4">
    <source>
        <dbReference type="Google" id="ProtNLM"/>
    </source>
</evidence>